<dbReference type="InterPro" id="IPR015424">
    <property type="entry name" value="PyrdxlP-dep_Trfase"/>
</dbReference>
<dbReference type="InterPro" id="IPR015421">
    <property type="entry name" value="PyrdxlP-dep_Trfase_major"/>
</dbReference>
<sequence length="388" mass="43301">MADDYRDSAAWTLTKWETLGLERVFNLADGHAQHPLSKEELDFVFTLHSALTDPTSRPQSQYERDFVDAFFRLAAQTPPAERPLFHYSSSTSLDVTAKAIRSAGLADAAIICPTFDNIPLLMRRNGLHTTPVREPDIWLDEVYRREVLRRCDVILLVVPNNPTGYVPDRDSFHRVCQDCASHGKVLIVDFSFRLLSSLHRWDQYAIARRTEGLRYIFIEDTGKIYPLKELKVGLVSSSGGLASTLRIVSEEIALNVSPFVLQALAGLFDIDRRRAGPDRERVLVCSEVVRANRAYLRARLGGIPITVESPASDISVEWLRLQSGSATALCARLLATGVAILPGHPFFWDRSDHQDGHVRVALARDPHYFAAGATLLVQQIARLASESG</sequence>
<feature type="domain" description="Aminotransferase class I/classII large" evidence="1">
    <location>
        <begin position="112"/>
        <end position="362"/>
    </location>
</feature>
<dbReference type="EMBL" id="BAAAZR010000028">
    <property type="protein sequence ID" value="GAA3830900.1"/>
    <property type="molecule type" value="Genomic_DNA"/>
</dbReference>
<proteinExistence type="predicted"/>
<dbReference type="InterPro" id="IPR015422">
    <property type="entry name" value="PyrdxlP-dep_Trfase_small"/>
</dbReference>
<dbReference type="Pfam" id="PF00155">
    <property type="entry name" value="Aminotran_1_2"/>
    <property type="match status" value="1"/>
</dbReference>
<protein>
    <submittedName>
        <fullName evidence="2">Aminotransferase class I/II-fold pyridoxal phosphate-dependent enzyme</fullName>
    </submittedName>
</protein>
<keyword evidence="2" id="KW-0032">Aminotransferase</keyword>
<name>A0ABP7IZJ2_9ACTN</name>
<evidence type="ECO:0000313" key="2">
    <source>
        <dbReference type="EMBL" id="GAA3830900.1"/>
    </source>
</evidence>
<keyword evidence="3" id="KW-1185">Reference proteome</keyword>
<dbReference type="RefSeq" id="WP_344947576.1">
    <property type="nucleotide sequence ID" value="NZ_BAAAZR010000028.1"/>
</dbReference>
<dbReference type="Gene3D" id="3.40.640.10">
    <property type="entry name" value="Type I PLP-dependent aspartate aminotransferase-like (Major domain)"/>
    <property type="match status" value="1"/>
</dbReference>
<dbReference type="Proteomes" id="UP001500888">
    <property type="component" value="Unassembled WGS sequence"/>
</dbReference>
<evidence type="ECO:0000313" key="3">
    <source>
        <dbReference type="Proteomes" id="UP001500888"/>
    </source>
</evidence>
<dbReference type="InterPro" id="IPR004839">
    <property type="entry name" value="Aminotransferase_I/II_large"/>
</dbReference>
<evidence type="ECO:0000259" key="1">
    <source>
        <dbReference type="Pfam" id="PF00155"/>
    </source>
</evidence>
<organism evidence="2 3">
    <name type="scientific">Sphaerisporangium flaviroseum</name>
    <dbReference type="NCBI Taxonomy" id="509199"/>
    <lineage>
        <taxon>Bacteria</taxon>
        <taxon>Bacillati</taxon>
        <taxon>Actinomycetota</taxon>
        <taxon>Actinomycetes</taxon>
        <taxon>Streptosporangiales</taxon>
        <taxon>Streptosporangiaceae</taxon>
        <taxon>Sphaerisporangium</taxon>
    </lineage>
</organism>
<gene>
    <name evidence="2" type="ORF">GCM10022226_59740</name>
</gene>
<dbReference type="Gene3D" id="3.90.1150.10">
    <property type="entry name" value="Aspartate Aminotransferase, domain 1"/>
    <property type="match status" value="1"/>
</dbReference>
<keyword evidence="2" id="KW-0808">Transferase</keyword>
<accession>A0ABP7IZJ2</accession>
<reference evidence="3" key="1">
    <citation type="journal article" date="2019" name="Int. J. Syst. Evol. Microbiol.">
        <title>The Global Catalogue of Microorganisms (GCM) 10K type strain sequencing project: providing services to taxonomists for standard genome sequencing and annotation.</title>
        <authorList>
            <consortium name="The Broad Institute Genomics Platform"/>
            <consortium name="The Broad Institute Genome Sequencing Center for Infectious Disease"/>
            <person name="Wu L."/>
            <person name="Ma J."/>
        </authorList>
    </citation>
    <scope>NUCLEOTIDE SEQUENCE [LARGE SCALE GENOMIC DNA]</scope>
    <source>
        <strain evidence="3">JCM 16908</strain>
    </source>
</reference>
<dbReference type="SUPFAM" id="SSF53383">
    <property type="entry name" value="PLP-dependent transferases"/>
    <property type="match status" value="1"/>
</dbReference>
<comment type="caution">
    <text evidence="2">The sequence shown here is derived from an EMBL/GenBank/DDBJ whole genome shotgun (WGS) entry which is preliminary data.</text>
</comment>
<dbReference type="GO" id="GO:0008483">
    <property type="term" value="F:transaminase activity"/>
    <property type="evidence" value="ECO:0007669"/>
    <property type="project" value="UniProtKB-KW"/>
</dbReference>